<name>A0ABU0JKF4_9HYPH</name>
<evidence type="ECO:0000313" key="3">
    <source>
        <dbReference type="Proteomes" id="UP001242480"/>
    </source>
</evidence>
<feature type="domain" description="RES" evidence="1">
    <location>
        <begin position="52"/>
        <end position="189"/>
    </location>
</feature>
<dbReference type="EMBL" id="JAUSVX010000026">
    <property type="protein sequence ID" value="MDQ0474771.1"/>
    <property type="molecule type" value="Genomic_DNA"/>
</dbReference>
<proteinExistence type="predicted"/>
<evidence type="ECO:0000313" key="2">
    <source>
        <dbReference type="EMBL" id="MDQ0474771.1"/>
    </source>
</evidence>
<reference evidence="2 3" key="1">
    <citation type="submission" date="2023-07" db="EMBL/GenBank/DDBJ databases">
        <title>Genomic Encyclopedia of Type Strains, Phase IV (KMG-IV): sequencing the most valuable type-strain genomes for metagenomic binning, comparative biology and taxonomic classification.</title>
        <authorList>
            <person name="Goeker M."/>
        </authorList>
    </citation>
    <scope>NUCLEOTIDE SEQUENCE [LARGE SCALE GENOMIC DNA]</scope>
    <source>
        <strain evidence="2 3">DSM 19619</strain>
    </source>
</reference>
<comment type="caution">
    <text evidence="2">The sequence shown here is derived from an EMBL/GenBank/DDBJ whole genome shotgun (WGS) entry which is preliminary data.</text>
</comment>
<dbReference type="Pfam" id="PF08808">
    <property type="entry name" value="RES"/>
    <property type="match status" value="1"/>
</dbReference>
<gene>
    <name evidence="2" type="ORF">QO011_007813</name>
</gene>
<organism evidence="2 3">
    <name type="scientific">Labrys wisconsinensis</name>
    <dbReference type="NCBI Taxonomy" id="425677"/>
    <lineage>
        <taxon>Bacteria</taxon>
        <taxon>Pseudomonadati</taxon>
        <taxon>Pseudomonadota</taxon>
        <taxon>Alphaproteobacteria</taxon>
        <taxon>Hyphomicrobiales</taxon>
        <taxon>Xanthobacteraceae</taxon>
        <taxon>Labrys</taxon>
    </lineage>
</organism>
<protein>
    <recommendedName>
        <fullName evidence="1">RES domain-containing protein</fullName>
    </recommendedName>
</protein>
<dbReference type="RefSeq" id="WP_307284961.1">
    <property type="nucleotide sequence ID" value="NZ_JAUSVX010000026.1"/>
</dbReference>
<dbReference type="InterPro" id="IPR014914">
    <property type="entry name" value="RES_dom"/>
</dbReference>
<sequence>MKPARPAGPRGPTGAAPLPPAWLGGVALPIDVLPPGTVLHRIHRLAFAPVLFGPGAGIPPTYRFDSAGSRFGVLYVGLSRGAAMAETLLRNPQRRMVALADVADRAATELSCRRALRVVRLHGAGLQTVGTDNAVSTGPYGPCGAWSDALWDHADRPDGIAYQSRHDSAQLCLALFERTGMAFDVRATTPLTAMLHAVAAMLDAYGKSLAPA</sequence>
<keyword evidence="3" id="KW-1185">Reference proteome</keyword>
<dbReference type="Proteomes" id="UP001242480">
    <property type="component" value="Unassembled WGS sequence"/>
</dbReference>
<evidence type="ECO:0000259" key="1">
    <source>
        <dbReference type="SMART" id="SM00953"/>
    </source>
</evidence>
<dbReference type="SMART" id="SM00953">
    <property type="entry name" value="RES"/>
    <property type="match status" value="1"/>
</dbReference>
<accession>A0ABU0JKF4</accession>